<gene>
    <name evidence="1" type="ORF">EJF14_20960</name>
</gene>
<evidence type="ECO:0000313" key="1">
    <source>
        <dbReference type="EMBL" id="QFZ27036.1"/>
    </source>
</evidence>
<proteinExistence type="predicted"/>
<sequence length="465" mass="52519">MFLVSFLSCFSNNQALSFLDNSAFDWKSIVTSLLVGKYAFETYINYRQYQVYKRTQPPASIKQEITRETFLKSQEYSRATKRFGFFSDAVELVKDLATIKFDLLPRLWGWTGSLCVSLSKASVIGRFFGPGIMCQSLVFFAVTTLISTLESLPFSYYKTFVLEEKFGFNKSTLKVWITDSIKSTFLSITLGTPVVYGFLKIIDYFGVSFVSYACAFVLVVQLVFMTIAPSLILPLFYKLTPLEDGELKTAIEALAAKNKFPLSQLFVMDGSTRSAHSNAFFVGLPWSKKIVLFDTLIEHNSTEETVAVLAHEIGHWRLNHLPQMLLVSQASVAVTFILFSAFLTNKSLFHSFGFSSVYPPFIAFTLFNYVSTPVNCLMQFANNLLVRKNEYQADAYAKEQGYTEELASSLIKLSTKNLSSLNTDWLYSAYNDNHPILADRLSALGYVSKEKVGNVKVDIDELKQE</sequence>
<keyword evidence="1" id="KW-0645">Protease</keyword>
<dbReference type="EMBL" id="CP038485">
    <property type="protein sequence ID" value="QFZ27036.1"/>
    <property type="molecule type" value="Genomic_DNA"/>
</dbReference>
<reference evidence="2" key="1">
    <citation type="journal article" date="2019" name="MBio">
        <title>Comparative genomics for the elucidation of multidrug resistance (MDR) in Candida lusitaniae.</title>
        <authorList>
            <person name="Kannan A."/>
            <person name="Asner S.A."/>
            <person name="Trachsel E."/>
            <person name="Kelly S."/>
            <person name="Parker J."/>
            <person name="Sanglard D."/>
        </authorList>
    </citation>
    <scope>NUCLEOTIDE SEQUENCE [LARGE SCALE GENOMIC DNA]</scope>
    <source>
        <strain evidence="2">P1</strain>
    </source>
</reference>
<keyword evidence="1" id="KW-0378">Hydrolase</keyword>
<organism evidence="1 2">
    <name type="scientific">Clavispora lusitaniae</name>
    <name type="common">Candida lusitaniae</name>
    <dbReference type="NCBI Taxonomy" id="36911"/>
    <lineage>
        <taxon>Eukaryota</taxon>
        <taxon>Fungi</taxon>
        <taxon>Dikarya</taxon>
        <taxon>Ascomycota</taxon>
        <taxon>Saccharomycotina</taxon>
        <taxon>Pichiomycetes</taxon>
        <taxon>Metschnikowiaceae</taxon>
        <taxon>Clavispora</taxon>
    </lineage>
</organism>
<keyword evidence="2" id="KW-1185">Reference proteome</keyword>
<protein>
    <submittedName>
        <fullName evidence="1">CAAX prenyl protease</fullName>
    </submittedName>
</protein>
<evidence type="ECO:0000313" key="2">
    <source>
        <dbReference type="Proteomes" id="UP000326582"/>
    </source>
</evidence>
<dbReference type="Proteomes" id="UP000326582">
    <property type="component" value="Chromosome 2"/>
</dbReference>
<accession>A0ACD0WI69</accession>
<name>A0ACD0WI69_CLALS</name>